<sequence>MRVALFVACFNDALYPGTGRAVTLLLERLGHQVVFPAAQTCCGQMHWSTGYQREAADLARHFTEVFGEADAEVVVTPS</sequence>
<protein>
    <submittedName>
        <fullName evidence="2">Heterodisulfide reductase-related iron-sulfur binding cluster</fullName>
    </submittedName>
</protein>
<organism evidence="2 3">
    <name type="scientific">Actinomadura adrarensis</name>
    <dbReference type="NCBI Taxonomy" id="1819600"/>
    <lineage>
        <taxon>Bacteria</taxon>
        <taxon>Bacillati</taxon>
        <taxon>Actinomycetota</taxon>
        <taxon>Actinomycetes</taxon>
        <taxon>Streptosporangiales</taxon>
        <taxon>Thermomonosporaceae</taxon>
        <taxon>Actinomadura</taxon>
    </lineage>
</organism>
<feature type="domain" description="Cysteine-rich" evidence="1">
    <location>
        <begin position="3"/>
        <end position="78"/>
    </location>
</feature>
<dbReference type="Proteomes" id="UP001597083">
    <property type="component" value="Unassembled WGS sequence"/>
</dbReference>
<evidence type="ECO:0000259" key="1">
    <source>
        <dbReference type="Pfam" id="PF02754"/>
    </source>
</evidence>
<proteinExistence type="predicted"/>
<gene>
    <name evidence="2" type="ORF">ACFQ07_17660</name>
</gene>
<keyword evidence="3" id="KW-1185">Reference proteome</keyword>
<dbReference type="InterPro" id="IPR004017">
    <property type="entry name" value="Cys_rich_dom"/>
</dbReference>
<feature type="non-terminal residue" evidence="2">
    <location>
        <position position="78"/>
    </location>
</feature>
<evidence type="ECO:0000313" key="3">
    <source>
        <dbReference type="Proteomes" id="UP001597083"/>
    </source>
</evidence>
<dbReference type="EMBL" id="JBHTIR010002667">
    <property type="protein sequence ID" value="MFD0854069.1"/>
    <property type="molecule type" value="Genomic_DNA"/>
</dbReference>
<comment type="caution">
    <text evidence="2">The sequence shown here is derived from an EMBL/GenBank/DDBJ whole genome shotgun (WGS) entry which is preliminary data.</text>
</comment>
<dbReference type="PANTHER" id="PTHR30296">
    <property type="entry name" value="UNCHARACTERIZED PROTEIN YKGE"/>
    <property type="match status" value="1"/>
</dbReference>
<name>A0ABW3CHQ2_9ACTN</name>
<accession>A0ABW3CHQ2</accession>
<dbReference type="Pfam" id="PF02754">
    <property type="entry name" value="CCG"/>
    <property type="match status" value="1"/>
</dbReference>
<dbReference type="PANTHER" id="PTHR30296:SF0">
    <property type="entry name" value="LACTATE UTILIZATION PROTEIN A"/>
    <property type="match status" value="1"/>
</dbReference>
<reference evidence="3" key="1">
    <citation type="journal article" date="2019" name="Int. J. Syst. Evol. Microbiol.">
        <title>The Global Catalogue of Microorganisms (GCM) 10K type strain sequencing project: providing services to taxonomists for standard genome sequencing and annotation.</title>
        <authorList>
            <consortium name="The Broad Institute Genomics Platform"/>
            <consortium name="The Broad Institute Genome Sequencing Center for Infectious Disease"/>
            <person name="Wu L."/>
            <person name="Ma J."/>
        </authorList>
    </citation>
    <scope>NUCLEOTIDE SEQUENCE [LARGE SCALE GENOMIC DNA]</scope>
    <source>
        <strain evidence="3">JCM 31696</strain>
    </source>
</reference>
<evidence type="ECO:0000313" key="2">
    <source>
        <dbReference type="EMBL" id="MFD0854069.1"/>
    </source>
</evidence>